<comment type="caution">
    <text evidence="1">The sequence shown here is derived from an EMBL/GenBank/DDBJ whole genome shotgun (WGS) entry which is preliminary data.</text>
</comment>
<organism evidence="1 2">
    <name type="scientific">Catharanthus roseus</name>
    <name type="common">Madagascar periwinkle</name>
    <name type="synonym">Vinca rosea</name>
    <dbReference type="NCBI Taxonomy" id="4058"/>
    <lineage>
        <taxon>Eukaryota</taxon>
        <taxon>Viridiplantae</taxon>
        <taxon>Streptophyta</taxon>
        <taxon>Embryophyta</taxon>
        <taxon>Tracheophyta</taxon>
        <taxon>Spermatophyta</taxon>
        <taxon>Magnoliopsida</taxon>
        <taxon>eudicotyledons</taxon>
        <taxon>Gunneridae</taxon>
        <taxon>Pentapetalae</taxon>
        <taxon>asterids</taxon>
        <taxon>lamiids</taxon>
        <taxon>Gentianales</taxon>
        <taxon>Apocynaceae</taxon>
        <taxon>Rauvolfioideae</taxon>
        <taxon>Vinceae</taxon>
        <taxon>Catharanthinae</taxon>
        <taxon>Catharanthus</taxon>
    </lineage>
</organism>
<evidence type="ECO:0000313" key="1">
    <source>
        <dbReference type="EMBL" id="KAI5671164.1"/>
    </source>
</evidence>
<name>A0ACC0BES8_CATRO</name>
<proteinExistence type="predicted"/>
<keyword evidence="2" id="KW-1185">Reference proteome</keyword>
<dbReference type="EMBL" id="CM044703">
    <property type="protein sequence ID" value="KAI5671164.1"/>
    <property type="molecule type" value="Genomic_DNA"/>
</dbReference>
<gene>
    <name evidence="1" type="ORF">M9H77_11528</name>
</gene>
<accession>A0ACC0BES8</accession>
<dbReference type="Proteomes" id="UP001060085">
    <property type="component" value="Linkage Group LG03"/>
</dbReference>
<protein>
    <submittedName>
        <fullName evidence="1">Uncharacterized protein</fullName>
    </submittedName>
</protein>
<sequence>MDSPNKTYGVELYSLHFVSRFSEYCPMPNYVYEQYEISFEEDIDEVESINEELFASFNFVPFELSCLVTKDFHTWRSRYAAKIVIVLRPNLSSGMRAEQTRVPGLPPSLEVVLGDDTEKEFLSLRKRSIKALNDHLFGQGIQKLQLASRSLLAVSDFLLRTERQVFRYGMFPLCHWFCFGTNL</sequence>
<reference evidence="2" key="1">
    <citation type="journal article" date="2023" name="Nat. Plants">
        <title>Single-cell RNA sequencing provides a high-resolution roadmap for understanding the multicellular compartmentation of specialized metabolism.</title>
        <authorList>
            <person name="Sun S."/>
            <person name="Shen X."/>
            <person name="Li Y."/>
            <person name="Li Y."/>
            <person name="Wang S."/>
            <person name="Li R."/>
            <person name="Zhang H."/>
            <person name="Shen G."/>
            <person name="Guo B."/>
            <person name="Wei J."/>
            <person name="Xu J."/>
            <person name="St-Pierre B."/>
            <person name="Chen S."/>
            <person name="Sun C."/>
        </authorList>
    </citation>
    <scope>NUCLEOTIDE SEQUENCE [LARGE SCALE GENOMIC DNA]</scope>
</reference>
<evidence type="ECO:0000313" key="2">
    <source>
        <dbReference type="Proteomes" id="UP001060085"/>
    </source>
</evidence>